<reference evidence="10 11" key="1">
    <citation type="submission" date="2015-04" db="EMBL/GenBank/DDBJ databases">
        <title>Genome sequence of Kerstersia gyiorum CG1.</title>
        <authorList>
            <person name="Greninger A.L."/>
            <person name="Kozyreva V."/>
            <person name="Chaturvedi V."/>
        </authorList>
    </citation>
    <scope>NUCLEOTIDE SEQUENCE [LARGE SCALE GENOMIC DNA]</scope>
    <source>
        <strain evidence="10 11">CG1</strain>
    </source>
</reference>
<sequence>MTQSPSLRTWLLLLATVFAEAGATSLLKYSDGFQRIVPGLVSFGVYVLVLVLFSHVLARMPASVAYTVWAGLGTLLLILSGWVFFGEAMTLANLAGIALIVAGVILINRTPASPT</sequence>
<evidence type="ECO:0000313" key="10">
    <source>
        <dbReference type="EMBL" id="KKO72002.1"/>
    </source>
</evidence>
<evidence type="ECO:0000256" key="7">
    <source>
        <dbReference type="ARBA" id="ARBA00038032"/>
    </source>
</evidence>
<evidence type="ECO:0000256" key="9">
    <source>
        <dbReference type="SAM" id="Phobius"/>
    </source>
</evidence>
<dbReference type="InterPro" id="IPR045324">
    <property type="entry name" value="Small_multidrug_res"/>
</dbReference>
<dbReference type="OrthoDB" id="9808638at2"/>
<proteinExistence type="inferred from homology"/>
<evidence type="ECO:0000256" key="1">
    <source>
        <dbReference type="ARBA" id="ARBA00004651"/>
    </source>
</evidence>
<keyword evidence="6 9" id="KW-0472">Membrane</keyword>
<evidence type="ECO:0000313" key="11">
    <source>
        <dbReference type="Proteomes" id="UP000078084"/>
    </source>
</evidence>
<dbReference type="PANTHER" id="PTHR30561:SF1">
    <property type="entry name" value="MULTIDRUG TRANSPORTER EMRE"/>
    <property type="match status" value="1"/>
</dbReference>
<dbReference type="GO" id="GO:0005886">
    <property type="term" value="C:plasma membrane"/>
    <property type="evidence" value="ECO:0007669"/>
    <property type="project" value="UniProtKB-SubCell"/>
</dbReference>
<gene>
    <name evidence="10" type="ORF">AAV32_08620</name>
</gene>
<evidence type="ECO:0000256" key="5">
    <source>
        <dbReference type="ARBA" id="ARBA00022989"/>
    </source>
</evidence>
<dbReference type="Proteomes" id="UP000078084">
    <property type="component" value="Unassembled WGS sequence"/>
</dbReference>
<comment type="caution">
    <text evidence="10">The sequence shown here is derived from an EMBL/GenBank/DDBJ whole genome shotgun (WGS) entry which is preliminary data.</text>
</comment>
<feature type="transmembrane region" description="Helical" evidence="9">
    <location>
        <begin position="39"/>
        <end position="57"/>
    </location>
</feature>
<evidence type="ECO:0000256" key="6">
    <source>
        <dbReference type="ARBA" id="ARBA00023136"/>
    </source>
</evidence>
<dbReference type="GO" id="GO:0022857">
    <property type="term" value="F:transmembrane transporter activity"/>
    <property type="evidence" value="ECO:0007669"/>
    <property type="project" value="InterPro"/>
</dbReference>
<dbReference type="RefSeq" id="WP_068370380.1">
    <property type="nucleotide sequence ID" value="NZ_CP033936.1"/>
</dbReference>
<dbReference type="STRING" id="206506.AAV32_08620"/>
<evidence type="ECO:0008006" key="12">
    <source>
        <dbReference type="Google" id="ProtNLM"/>
    </source>
</evidence>
<keyword evidence="5 9" id="KW-1133">Transmembrane helix</keyword>
<keyword evidence="3" id="KW-1003">Cell membrane</keyword>
<keyword evidence="2" id="KW-0813">Transport</keyword>
<evidence type="ECO:0000256" key="3">
    <source>
        <dbReference type="ARBA" id="ARBA00022475"/>
    </source>
</evidence>
<protein>
    <recommendedName>
        <fullName evidence="12">Small multidrug resistance pump</fullName>
    </recommendedName>
</protein>
<organism evidence="10 11">
    <name type="scientific">Kerstersia gyiorum</name>
    <dbReference type="NCBI Taxonomy" id="206506"/>
    <lineage>
        <taxon>Bacteria</taxon>
        <taxon>Pseudomonadati</taxon>
        <taxon>Pseudomonadota</taxon>
        <taxon>Betaproteobacteria</taxon>
        <taxon>Burkholderiales</taxon>
        <taxon>Alcaligenaceae</taxon>
        <taxon>Kerstersia</taxon>
    </lineage>
</organism>
<evidence type="ECO:0000256" key="4">
    <source>
        <dbReference type="ARBA" id="ARBA00022692"/>
    </source>
</evidence>
<dbReference type="AlphaFoldDB" id="A0A171KSY5"/>
<comment type="similarity">
    <text evidence="7 8">Belongs to the drug/metabolite transporter (DMT) superfamily. Small multidrug resistance (SMR) (TC 2.A.7.1) family.</text>
</comment>
<evidence type="ECO:0000256" key="2">
    <source>
        <dbReference type="ARBA" id="ARBA00022448"/>
    </source>
</evidence>
<dbReference type="EMBL" id="LBNE01000004">
    <property type="protein sequence ID" value="KKO72002.1"/>
    <property type="molecule type" value="Genomic_DNA"/>
</dbReference>
<accession>A0A171KSY5</accession>
<dbReference type="InterPro" id="IPR000390">
    <property type="entry name" value="Small_drug/metabolite_transptr"/>
</dbReference>
<dbReference type="Gene3D" id="1.10.3730.20">
    <property type="match status" value="1"/>
</dbReference>
<dbReference type="PANTHER" id="PTHR30561">
    <property type="entry name" value="SMR FAMILY PROTON-DEPENDENT DRUG EFFLUX TRANSPORTER SUGE"/>
    <property type="match status" value="1"/>
</dbReference>
<name>A0A171KSY5_9BURK</name>
<feature type="transmembrane region" description="Helical" evidence="9">
    <location>
        <begin position="91"/>
        <end position="108"/>
    </location>
</feature>
<dbReference type="SUPFAM" id="SSF103481">
    <property type="entry name" value="Multidrug resistance efflux transporter EmrE"/>
    <property type="match status" value="1"/>
</dbReference>
<dbReference type="InterPro" id="IPR037185">
    <property type="entry name" value="EmrE-like"/>
</dbReference>
<comment type="subcellular location">
    <subcellularLocation>
        <location evidence="1 8">Cell membrane</location>
        <topology evidence="1 8">Multi-pass membrane protein</topology>
    </subcellularLocation>
</comment>
<keyword evidence="11" id="KW-1185">Reference proteome</keyword>
<keyword evidence="4 8" id="KW-0812">Transmembrane</keyword>
<dbReference type="Pfam" id="PF00893">
    <property type="entry name" value="Multi_Drug_Res"/>
    <property type="match status" value="1"/>
</dbReference>
<evidence type="ECO:0000256" key="8">
    <source>
        <dbReference type="RuleBase" id="RU003942"/>
    </source>
</evidence>
<feature type="transmembrane region" description="Helical" evidence="9">
    <location>
        <begin position="64"/>
        <end position="85"/>
    </location>
</feature>